<dbReference type="InterPro" id="IPR029277">
    <property type="entry name" value="SVWC_dom"/>
</dbReference>
<dbReference type="Pfam" id="PF15430">
    <property type="entry name" value="SVWC"/>
    <property type="match status" value="1"/>
</dbReference>
<dbReference type="SMART" id="SM01318">
    <property type="entry name" value="SVWC"/>
    <property type="match status" value="1"/>
</dbReference>
<name>A0A224YC07_9ACAR</name>
<feature type="domain" description="Single" evidence="4">
    <location>
        <begin position="31"/>
        <end position="95"/>
    </location>
</feature>
<keyword evidence="3" id="KW-0732">Signal</keyword>
<comment type="subcellular location">
    <subcellularLocation>
        <location evidence="1">Secreted</location>
    </subcellularLocation>
</comment>
<organism evidence="5">
    <name type="scientific">Rhipicephalus zambeziensis</name>
    <dbReference type="NCBI Taxonomy" id="60191"/>
    <lineage>
        <taxon>Eukaryota</taxon>
        <taxon>Metazoa</taxon>
        <taxon>Ecdysozoa</taxon>
        <taxon>Arthropoda</taxon>
        <taxon>Chelicerata</taxon>
        <taxon>Arachnida</taxon>
        <taxon>Acari</taxon>
        <taxon>Parasitiformes</taxon>
        <taxon>Ixodida</taxon>
        <taxon>Ixodoidea</taxon>
        <taxon>Ixodidae</taxon>
        <taxon>Rhipicephalinae</taxon>
        <taxon>Rhipicephalus</taxon>
        <taxon>Rhipicephalus</taxon>
    </lineage>
</organism>
<reference evidence="5" key="1">
    <citation type="journal article" date="2017" name="Parasit. Vectors">
        <title>Sialotranscriptomics of Rhipicephalus zambeziensis reveals intricate expression profiles of secretory proteins and suggests tight temporal transcriptional regulation during blood-feeding.</title>
        <authorList>
            <person name="de Castro M.H."/>
            <person name="de Klerk D."/>
            <person name="Pienaar R."/>
            <person name="Rees D.J.G."/>
            <person name="Mans B.J."/>
        </authorList>
    </citation>
    <scope>NUCLEOTIDE SEQUENCE</scope>
    <source>
        <tissue evidence="5">Salivary glands</tissue>
    </source>
</reference>
<dbReference type="EMBL" id="GFPF01000184">
    <property type="protein sequence ID" value="MAA11330.1"/>
    <property type="molecule type" value="Transcribed_RNA"/>
</dbReference>
<sequence>MKCLVVAIVALLIHRSFAIKCPARFDRQGSCHIFGLTVPRGHTIATPNPCVSVTCTQNGHMLVKGCINFAGNKEVHPGSPDVASVLPYPRCCPRCGAASRTQQYKEYGAREKLRVHSLSA</sequence>
<feature type="chain" id="PRO_5012352687" evidence="3">
    <location>
        <begin position="19"/>
        <end position="120"/>
    </location>
</feature>
<evidence type="ECO:0000256" key="1">
    <source>
        <dbReference type="ARBA" id="ARBA00004613"/>
    </source>
</evidence>
<protein>
    <submittedName>
        <fullName evidence="5">8.9 kDa family member</fullName>
    </submittedName>
</protein>
<feature type="signal peptide" evidence="3">
    <location>
        <begin position="1"/>
        <end position="18"/>
    </location>
</feature>
<accession>A0A224YC07</accession>
<keyword evidence="2" id="KW-0964">Secreted</keyword>
<evidence type="ECO:0000256" key="2">
    <source>
        <dbReference type="ARBA" id="ARBA00022525"/>
    </source>
</evidence>
<dbReference type="AlphaFoldDB" id="A0A224YC07"/>
<evidence type="ECO:0000313" key="5">
    <source>
        <dbReference type="EMBL" id="MAA11330.1"/>
    </source>
</evidence>
<evidence type="ECO:0000259" key="4">
    <source>
        <dbReference type="SMART" id="SM01318"/>
    </source>
</evidence>
<proteinExistence type="predicted"/>
<dbReference type="GO" id="GO:0005576">
    <property type="term" value="C:extracellular region"/>
    <property type="evidence" value="ECO:0007669"/>
    <property type="project" value="UniProtKB-SubCell"/>
</dbReference>
<evidence type="ECO:0000256" key="3">
    <source>
        <dbReference type="SAM" id="SignalP"/>
    </source>
</evidence>